<dbReference type="RefSeq" id="XP_009045084.1">
    <property type="nucleotide sequence ID" value="XM_009046836.1"/>
</dbReference>
<protein>
    <submittedName>
        <fullName evidence="6">Uncharacterized protein</fullName>
    </submittedName>
</protein>
<evidence type="ECO:0000313" key="7">
    <source>
        <dbReference type="Proteomes" id="UP000030746"/>
    </source>
</evidence>
<dbReference type="PANTHER" id="PTHR10671:SF108">
    <property type="entry name" value="CLAUDIN FAMILY PROTEIN-RELATED"/>
    <property type="match status" value="1"/>
</dbReference>
<dbReference type="KEGG" id="lgi:LOTGIDRAFT_237457"/>
<organism evidence="6 7">
    <name type="scientific">Lottia gigantea</name>
    <name type="common">Giant owl limpet</name>
    <dbReference type="NCBI Taxonomy" id="225164"/>
    <lineage>
        <taxon>Eukaryota</taxon>
        <taxon>Metazoa</taxon>
        <taxon>Spiralia</taxon>
        <taxon>Lophotrochozoa</taxon>
        <taxon>Mollusca</taxon>
        <taxon>Gastropoda</taxon>
        <taxon>Patellogastropoda</taxon>
        <taxon>Lottioidea</taxon>
        <taxon>Lottiidae</taxon>
        <taxon>Lottia</taxon>
    </lineage>
</organism>
<keyword evidence="7" id="KW-1185">Reference proteome</keyword>
<dbReference type="GeneID" id="20250467"/>
<dbReference type="GO" id="GO:0005886">
    <property type="term" value="C:plasma membrane"/>
    <property type="evidence" value="ECO:0007669"/>
    <property type="project" value="TreeGrafter"/>
</dbReference>
<dbReference type="Gene3D" id="1.20.140.150">
    <property type="match status" value="1"/>
</dbReference>
<dbReference type="AlphaFoldDB" id="V4AJB7"/>
<feature type="transmembrane region" description="Helical" evidence="5">
    <location>
        <begin position="115"/>
        <end position="136"/>
    </location>
</feature>
<evidence type="ECO:0000256" key="1">
    <source>
        <dbReference type="ARBA" id="ARBA00004141"/>
    </source>
</evidence>
<sequence>MSNKPILYWIPEMDGSDLSQNNQHTHMNFELPGTVTKCLIVSLVLAGIALMLHIVVTDTSYWRYVQEKNGTVVQRDGLWKSCVKIQDVQTQYLECEDVSILTVKVVFKIIQAADLITFVFMTVALVANILAFYKAWTEKYQVGVVKTCIAGHLLAALALMILWIGFVVDTTETSKVNLGDDKKYTLQWCYYLAIVTFVLELIAAFLVAFHLRTIREWSLENDIDLIQQSIVGQQPVQGLIQMPQKPLPLIGFQQFLPPEPSPGQSTSLGQPKDQNITEVQPMQLIPVVQPKEQNIPVVQPMQLIPMVQPKEQHFTVVKPMQSIPVVQPKDQSLSVVQPIQPMPVVQPIQPMPVVQPIQSMPVVQPIQAMPVVQQIQPMSVVQPIQPIPVVQSLEPIPVIQPIKPIPVVQQPHPGPLYLY</sequence>
<dbReference type="EMBL" id="KB199835">
    <property type="protein sequence ID" value="ESP04274.1"/>
    <property type="molecule type" value="Genomic_DNA"/>
</dbReference>
<evidence type="ECO:0000256" key="2">
    <source>
        <dbReference type="ARBA" id="ARBA00022692"/>
    </source>
</evidence>
<dbReference type="Proteomes" id="UP000030746">
    <property type="component" value="Unassembled WGS sequence"/>
</dbReference>
<proteinExistence type="predicted"/>
<feature type="transmembrane region" description="Helical" evidence="5">
    <location>
        <begin position="148"/>
        <end position="168"/>
    </location>
</feature>
<gene>
    <name evidence="6" type="ORF">LOTGIDRAFT_237457</name>
</gene>
<comment type="subcellular location">
    <subcellularLocation>
        <location evidence="1">Membrane</location>
        <topology evidence="1">Multi-pass membrane protein</topology>
    </subcellularLocation>
</comment>
<name>V4AJB7_LOTGI</name>
<keyword evidence="3 5" id="KW-1133">Transmembrane helix</keyword>
<evidence type="ECO:0000313" key="6">
    <source>
        <dbReference type="EMBL" id="ESP04274.1"/>
    </source>
</evidence>
<reference evidence="6 7" key="1">
    <citation type="journal article" date="2013" name="Nature">
        <title>Insights into bilaterian evolution from three spiralian genomes.</title>
        <authorList>
            <person name="Simakov O."/>
            <person name="Marletaz F."/>
            <person name="Cho S.J."/>
            <person name="Edsinger-Gonzales E."/>
            <person name="Havlak P."/>
            <person name="Hellsten U."/>
            <person name="Kuo D.H."/>
            <person name="Larsson T."/>
            <person name="Lv J."/>
            <person name="Arendt D."/>
            <person name="Savage R."/>
            <person name="Osoegawa K."/>
            <person name="de Jong P."/>
            <person name="Grimwood J."/>
            <person name="Chapman J.A."/>
            <person name="Shapiro H."/>
            <person name="Aerts A."/>
            <person name="Otillar R.P."/>
            <person name="Terry A.Y."/>
            <person name="Boore J.L."/>
            <person name="Grigoriev I.V."/>
            <person name="Lindberg D.R."/>
            <person name="Seaver E.C."/>
            <person name="Weisblat D.A."/>
            <person name="Putnam N.H."/>
            <person name="Rokhsar D.S."/>
        </authorList>
    </citation>
    <scope>NUCLEOTIDE SEQUENCE [LARGE SCALE GENOMIC DNA]</scope>
</reference>
<evidence type="ECO:0000256" key="4">
    <source>
        <dbReference type="ARBA" id="ARBA00023136"/>
    </source>
</evidence>
<dbReference type="InterPro" id="IPR004031">
    <property type="entry name" value="PMP22/EMP/MP20/Claudin"/>
</dbReference>
<feature type="transmembrane region" description="Helical" evidence="5">
    <location>
        <begin position="188"/>
        <end position="209"/>
    </location>
</feature>
<evidence type="ECO:0000256" key="3">
    <source>
        <dbReference type="ARBA" id="ARBA00022989"/>
    </source>
</evidence>
<dbReference type="Pfam" id="PF00822">
    <property type="entry name" value="PMP22_Claudin"/>
    <property type="match status" value="1"/>
</dbReference>
<dbReference type="PANTHER" id="PTHR10671">
    <property type="entry name" value="EPITHELIAL MEMBRANE PROTEIN-RELATED"/>
    <property type="match status" value="1"/>
</dbReference>
<dbReference type="STRING" id="225164.V4AJB7"/>
<keyword evidence="2 5" id="KW-0812">Transmembrane</keyword>
<dbReference type="CTD" id="20250467"/>
<dbReference type="HOGENOM" id="CLU_656021_0_0_1"/>
<dbReference type="InterPro" id="IPR050579">
    <property type="entry name" value="PMP-22/EMP/MP20-like"/>
</dbReference>
<accession>V4AJB7</accession>
<evidence type="ECO:0000256" key="5">
    <source>
        <dbReference type="SAM" id="Phobius"/>
    </source>
</evidence>
<feature type="transmembrane region" description="Helical" evidence="5">
    <location>
        <begin position="38"/>
        <end position="56"/>
    </location>
</feature>
<keyword evidence="4 5" id="KW-0472">Membrane</keyword>